<dbReference type="Proteomes" id="UP000029707">
    <property type="component" value="Unassembled WGS sequence"/>
</dbReference>
<dbReference type="RefSeq" id="WP_034362011.1">
    <property type="nucleotide sequence ID" value="NZ_CAJUDB010000012.1"/>
</dbReference>
<dbReference type="GO" id="GO:0009288">
    <property type="term" value="C:bacterial-type flagellum"/>
    <property type="evidence" value="ECO:0007669"/>
    <property type="project" value="InterPro"/>
</dbReference>
<name>A0A4U8TTC3_9HELI</name>
<protein>
    <submittedName>
        <fullName evidence="2">Uncharacterized protein</fullName>
    </submittedName>
</protein>
<dbReference type="AlphaFoldDB" id="A0A4U8TTC3"/>
<dbReference type="GO" id="GO:0071973">
    <property type="term" value="P:bacterial-type flagellum-dependent cell motility"/>
    <property type="evidence" value="ECO:0007669"/>
    <property type="project" value="InterPro"/>
</dbReference>
<keyword evidence="3" id="KW-1185">Reference proteome</keyword>
<keyword evidence="1" id="KW-0175">Coiled coil</keyword>
<dbReference type="EMBL" id="JRMQ02000001">
    <property type="protein sequence ID" value="TLE03516.1"/>
    <property type="molecule type" value="Genomic_DNA"/>
</dbReference>
<reference evidence="2 3" key="1">
    <citation type="journal article" date="2014" name="Genome Announc.">
        <title>Draft genome sequences of eight enterohepatic helicobacter species isolated from both laboratory and wild rodents.</title>
        <authorList>
            <person name="Sheh A."/>
            <person name="Shen Z."/>
            <person name="Fox J.G."/>
        </authorList>
    </citation>
    <scope>NUCLEOTIDE SEQUENCE [LARGE SCALE GENOMIC DNA]</scope>
    <source>
        <strain evidence="2 3">MIT 01-6451</strain>
    </source>
</reference>
<accession>A0A4U8TTC3</accession>
<evidence type="ECO:0000313" key="2">
    <source>
        <dbReference type="EMBL" id="TLE03516.1"/>
    </source>
</evidence>
<feature type="coiled-coil region" evidence="1">
    <location>
        <begin position="16"/>
        <end position="43"/>
    </location>
</feature>
<dbReference type="STRING" id="425400.LS65_03780"/>
<comment type="caution">
    <text evidence="2">The sequence shown here is derived from an EMBL/GenBank/DDBJ whole genome shotgun (WGS) entry which is preliminary data.</text>
</comment>
<dbReference type="OrthoDB" id="5328666at2"/>
<feature type="coiled-coil region" evidence="1">
    <location>
        <begin position="72"/>
        <end position="128"/>
    </location>
</feature>
<dbReference type="Pfam" id="PF02050">
    <property type="entry name" value="FliJ"/>
    <property type="match status" value="1"/>
</dbReference>
<dbReference type="GeneID" id="82321070"/>
<evidence type="ECO:0000313" key="3">
    <source>
        <dbReference type="Proteomes" id="UP000029707"/>
    </source>
</evidence>
<proteinExistence type="predicted"/>
<evidence type="ECO:0000256" key="1">
    <source>
        <dbReference type="SAM" id="Coils"/>
    </source>
</evidence>
<dbReference type="InterPro" id="IPR012823">
    <property type="entry name" value="Flagell_FliJ"/>
</dbReference>
<sequence>MKTRFSAIVHLRKRDMQECERTIMQNENKIANKQMQIESIADEIVELKAPQYGTFYAFIAYNEVKQILFNRLSVAQNELEELLTHKAFLQTQYKQYHIEYEKMAFLDKREKEEILKTIKNREEKETDEIATLLYNNTEGRVI</sequence>
<gene>
    <name evidence="2" type="ORF">LS65_001610</name>
</gene>
<organism evidence="2 3">
    <name type="scientific">Helicobacter japonicus</name>
    <dbReference type="NCBI Taxonomy" id="425400"/>
    <lineage>
        <taxon>Bacteria</taxon>
        <taxon>Pseudomonadati</taxon>
        <taxon>Campylobacterota</taxon>
        <taxon>Epsilonproteobacteria</taxon>
        <taxon>Campylobacterales</taxon>
        <taxon>Helicobacteraceae</taxon>
        <taxon>Helicobacter</taxon>
    </lineage>
</organism>